<keyword evidence="4 6" id="KW-0274">FAD</keyword>
<dbReference type="Pfam" id="PF02771">
    <property type="entry name" value="Acyl-CoA_dh_N"/>
    <property type="match status" value="1"/>
</dbReference>
<evidence type="ECO:0000256" key="2">
    <source>
        <dbReference type="ARBA" id="ARBA00009347"/>
    </source>
</evidence>
<evidence type="ECO:0000259" key="9">
    <source>
        <dbReference type="Pfam" id="PF02771"/>
    </source>
</evidence>
<dbReference type="SUPFAM" id="SSF47203">
    <property type="entry name" value="Acyl-CoA dehydrogenase C-terminal domain-like"/>
    <property type="match status" value="1"/>
</dbReference>
<name>A0A081EUN8_9EURY</name>
<dbReference type="InterPro" id="IPR046373">
    <property type="entry name" value="Acyl-CoA_Oxase/DH_mid-dom_sf"/>
</dbReference>
<dbReference type="EMBL" id="JNFH02000013">
    <property type="protein sequence ID" value="KDS91126.1"/>
    <property type="molecule type" value="Genomic_DNA"/>
</dbReference>
<dbReference type="Gene3D" id="2.40.110.10">
    <property type="entry name" value="Butyryl-CoA Dehydrogenase, subunit A, domain 2"/>
    <property type="match status" value="1"/>
</dbReference>
<dbReference type="InterPro" id="IPR009100">
    <property type="entry name" value="AcylCoA_DH/oxidase_NM_dom_sf"/>
</dbReference>
<dbReference type="AlphaFoldDB" id="A0A081EUN8"/>
<dbReference type="InterPro" id="IPR006089">
    <property type="entry name" value="Acyl-CoA_DH_CS"/>
</dbReference>
<dbReference type="Proteomes" id="UP000053331">
    <property type="component" value="Unassembled WGS sequence"/>
</dbReference>
<dbReference type="Gene3D" id="1.10.540.10">
    <property type="entry name" value="Acyl-CoA dehydrogenase/oxidase, N-terminal domain"/>
    <property type="match status" value="1"/>
</dbReference>
<dbReference type="InterPro" id="IPR009075">
    <property type="entry name" value="AcylCo_DH/oxidase_C"/>
</dbReference>
<comment type="cofactor">
    <cofactor evidence="1 6">
        <name>FAD</name>
        <dbReference type="ChEBI" id="CHEBI:57692"/>
    </cofactor>
</comment>
<keyword evidence="5 6" id="KW-0560">Oxidoreductase</keyword>
<evidence type="ECO:0000313" key="11">
    <source>
        <dbReference type="Proteomes" id="UP000053331"/>
    </source>
</evidence>
<reference evidence="10 11" key="1">
    <citation type="journal article" date="2015" name="Genome Announc.">
        <title>Draft genome sequence of a Halorubrum H3 strain isolated from the burlinskoye salt lake (Altai Krai, Russia).</title>
        <authorList>
            <person name="Rozanov A.S."/>
            <person name="Bryanskaya A.V."/>
            <person name="Malup T.K."/>
            <person name="Kotenko A.V."/>
            <person name="Peltek S.E."/>
        </authorList>
    </citation>
    <scope>NUCLEOTIDE SEQUENCE [LARGE SCALE GENOMIC DNA]</scope>
    <source>
        <strain evidence="10 11">H3</strain>
    </source>
</reference>
<dbReference type="Pfam" id="PF00441">
    <property type="entry name" value="Acyl-CoA_dh_1"/>
    <property type="match status" value="1"/>
</dbReference>
<dbReference type="GO" id="GO:0003995">
    <property type="term" value="F:acyl-CoA dehydrogenase activity"/>
    <property type="evidence" value="ECO:0007669"/>
    <property type="project" value="InterPro"/>
</dbReference>
<dbReference type="PANTHER" id="PTHR43884">
    <property type="entry name" value="ACYL-COA DEHYDROGENASE"/>
    <property type="match status" value="1"/>
</dbReference>
<dbReference type="OrthoDB" id="275197at2157"/>
<dbReference type="Pfam" id="PF02770">
    <property type="entry name" value="Acyl-CoA_dh_M"/>
    <property type="match status" value="1"/>
</dbReference>
<dbReference type="FunFam" id="1.10.540.10:FF:000002">
    <property type="entry name" value="Acyl-CoA dehydrogenase FadE19"/>
    <property type="match status" value="1"/>
</dbReference>
<evidence type="ECO:0000313" key="10">
    <source>
        <dbReference type="EMBL" id="KDS91126.1"/>
    </source>
</evidence>
<dbReference type="PANTHER" id="PTHR43884:SF12">
    <property type="entry name" value="ISOVALERYL-COA DEHYDROGENASE, MITOCHONDRIAL-RELATED"/>
    <property type="match status" value="1"/>
</dbReference>
<gene>
    <name evidence="10" type="ORF">FK85_06020</name>
</gene>
<dbReference type="FunFam" id="1.20.140.10:FF:000004">
    <property type="entry name" value="Acyl-CoA dehydrogenase FadE25"/>
    <property type="match status" value="1"/>
</dbReference>
<dbReference type="SUPFAM" id="SSF56645">
    <property type="entry name" value="Acyl-CoA dehydrogenase NM domain-like"/>
    <property type="match status" value="1"/>
</dbReference>
<dbReference type="Gene3D" id="1.20.140.10">
    <property type="entry name" value="Butyryl-CoA Dehydrogenase, subunit A, domain 3"/>
    <property type="match status" value="1"/>
</dbReference>
<dbReference type="GO" id="GO:0050660">
    <property type="term" value="F:flavin adenine dinucleotide binding"/>
    <property type="evidence" value="ECO:0007669"/>
    <property type="project" value="InterPro"/>
</dbReference>
<feature type="domain" description="Acyl-CoA dehydrogenase/oxidase N-terminal" evidence="9">
    <location>
        <begin position="8"/>
        <end position="115"/>
    </location>
</feature>
<feature type="domain" description="Acyl-CoA oxidase/dehydrogenase middle" evidence="8">
    <location>
        <begin position="122"/>
        <end position="218"/>
    </location>
</feature>
<sequence length="381" mass="41624">MDFSLSGEQRQIRDTVAEFVDEEVVPRAAEIDETDEFPADLIDEMAELGLMGMPFPVEYEGAGLDYHSYAIGLEEISRGSGGLGTVVAAHTSLAGNMIYEFGDERQKEEYLTALNTADDIGAFALSEAEAGSDVPAMSTTAERDGDGYLVNGGKLWISNGSVADTVTLFAKTDPDAGRKGISSFVVRPEEDDGFVVEGTEDKLGDKGCPTAELRFDDMWVPEDRLLGEEGEGFVHALKTLNGGRITIAARSVGIARAALDEAKSYAQQREQFDRPISDFQAIQHKLADMDTKARAAELLMHEAADLKIRDEGYIKEAAQAKLYASEISREVANEGIQIHGGYGYTKDFPAERFYRDAKLSEIYEGTSEVLRNTIAQQLLDE</sequence>
<evidence type="ECO:0000256" key="3">
    <source>
        <dbReference type="ARBA" id="ARBA00022630"/>
    </source>
</evidence>
<protein>
    <submittedName>
        <fullName evidence="10">Acyl-CoA dehydrogenase</fullName>
    </submittedName>
</protein>
<evidence type="ECO:0000256" key="1">
    <source>
        <dbReference type="ARBA" id="ARBA00001974"/>
    </source>
</evidence>
<dbReference type="InterPro" id="IPR006091">
    <property type="entry name" value="Acyl-CoA_Oxase/DH_mid-dom"/>
</dbReference>
<keyword evidence="11" id="KW-1185">Reference proteome</keyword>
<dbReference type="PROSITE" id="PS00072">
    <property type="entry name" value="ACYL_COA_DH_1"/>
    <property type="match status" value="1"/>
</dbReference>
<dbReference type="FunFam" id="2.40.110.10:FF:000009">
    <property type="entry name" value="Acyl-CoA dehydrogenase"/>
    <property type="match status" value="1"/>
</dbReference>
<proteinExistence type="inferred from homology"/>
<evidence type="ECO:0000259" key="7">
    <source>
        <dbReference type="Pfam" id="PF00441"/>
    </source>
</evidence>
<organism evidence="10 11">
    <name type="scientific">Halorubrum saccharovorum</name>
    <dbReference type="NCBI Taxonomy" id="2248"/>
    <lineage>
        <taxon>Archaea</taxon>
        <taxon>Methanobacteriati</taxon>
        <taxon>Methanobacteriota</taxon>
        <taxon>Stenosarchaea group</taxon>
        <taxon>Halobacteria</taxon>
        <taxon>Halobacteriales</taxon>
        <taxon>Haloferacaceae</taxon>
        <taxon>Halorubrum</taxon>
    </lineage>
</organism>
<dbReference type="InterPro" id="IPR037069">
    <property type="entry name" value="AcylCoA_DH/ox_N_sf"/>
</dbReference>
<evidence type="ECO:0000259" key="8">
    <source>
        <dbReference type="Pfam" id="PF02770"/>
    </source>
</evidence>
<accession>A0A081EUN8</accession>
<comment type="similarity">
    <text evidence="2 6">Belongs to the acyl-CoA dehydrogenase family.</text>
</comment>
<evidence type="ECO:0000256" key="6">
    <source>
        <dbReference type="RuleBase" id="RU362125"/>
    </source>
</evidence>
<dbReference type="RefSeq" id="WP_050024045.1">
    <property type="nucleotide sequence ID" value="NZ_JNFH02000013.1"/>
</dbReference>
<evidence type="ECO:0000256" key="4">
    <source>
        <dbReference type="ARBA" id="ARBA00022827"/>
    </source>
</evidence>
<feature type="domain" description="Acyl-CoA dehydrogenase/oxidase C-terminal" evidence="7">
    <location>
        <begin position="230"/>
        <end position="379"/>
    </location>
</feature>
<comment type="caution">
    <text evidence="10">The sequence shown here is derived from an EMBL/GenBank/DDBJ whole genome shotgun (WGS) entry which is preliminary data.</text>
</comment>
<dbReference type="PROSITE" id="PS00073">
    <property type="entry name" value="ACYL_COA_DH_2"/>
    <property type="match status" value="1"/>
</dbReference>
<keyword evidence="3 6" id="KW-0285">Flavoprotein</keyword>
<dbReference type="InterPro" id="IPR036250">
    <property type="entry name" value="AcylCo_DH-like_C"/>
</dbReference>
<evidence type="ECO:0000256" key="5">
    <source>
        <dbReference type="ARBA" id="ARBA00023002"/>
    </source>
</evidence>
<dbReference type="PIRSF" id="PIRSF016578">
    <property type="entry name" value="HsaA"/>
    <property type="match status" value="1"/>
</dbReference>
<dbReference type="InterPro" id="IPR013786">
    <property type="entry name" value="AcylCoA_DH/ox_N"/>
</dbReference>